<gene>
    <name evidence="1" type="ORF">PCOR1329_LOCUS33186</name>
</gene>
<dbReference type="InterPro" id="IPR029044">
    <property type="entry name" value="Nucleotide-diphossugar_trans"/>
</dbReference>
<dbReference type="Proteomes" id="UP001189429">
    <property type="component" value="Unassembled WGS sequence"/>
</dbReference>
<organism evidence="1 2">
    <name type="scientific">Prorocentrum cordatum</name>
    <dbReference type="NCBI Taxonomy" id="2364126"/>
    <lineage>
        <taxon>Eukaryota</taxon>
        <taxon>Sar</taxon>
        <taxon>Alveolata</taxon>
        <taxon>Dinophyceae</taxon>
        <taxon>Prorocentrales</taxon>
        <taxon>Prorocentraceae</taxon>
        <taxon>Prorocentrum</taxon>
    </lineage>
</organism>
<evidence type="ECO:0000313" key="2">
    <source>
        <dbReference type="Proteomes" id="UP001189429"/>
    </source>
</evidence>
<comment type="caution">
    <text evidence="1">The sequence shown here is derived from an EMBL/GenBank/DDBJ whole genome shotgun (WGS) entry which is preliminary data.</text>
</comment>
<name>A0ABN9SWK2_9DINO</name>
<reference evidence="1" key="1">
    <citation type="submission" date="2023-10" db="EMBL/GenBank/DDBJ databases">
        <authorList>
            <person name="Chen Y."/>
            <person name="Shah S."/>
            <person name="Dougan E. K."/>
            <person name="Thang M."/>
            <person name="Chan C."/>
        </authorList>
    </citation>
    <scope>NUCLEOTIDE SEQUENCE [LARGE SCALE GENOMIC DNA]</scope>
</reference>
<proteinExistence type="predicted"/>
<accession>A0ABN9SWK2</accession>
<feature type="non-terminal residue" evidence="1">
    <location>
        <position position="1"/>
    </location>
</feature>
<dbReference type="Gene3D" id="3.90.550.10">
    <property type="entry name" value="Spore Coat Polysaccharide Biosynthesis Protein SpsA, Chain A"/>
    <property type="match status" value="1"/>
</dbReference>
<protein>
    <recommendedName>
        <fullName evidence="3">Hexosyltransferase</fullName>
    </recommendedName>
</protein>
<evidence type="ECO:0000313" key="1">
    <source>
        <dbReference type="EMBL" id="CAK0836805.1"/>
    </source>
</evidence>
<dbReference type="SUPFAM" id="SSF53448">
    <property type="entry name" value="Nucleotide-diphospho-sugar transferases"/>
    <property type="match status" value="1"/>
</dbReference>
<sequence>QFWLKPMGLDHVGPLYWSGRDRCICQSGSPSEEHDSDDFHLAEKDTEALRDVAPAETAQGLLDKPVRRFLAVVPVALCLVLFVPIMQEGGNQHSKLTPTGEYNRSFNAIRSITLNSLQSAPVAVGSKLAQPDSAHLCSAVIGAGAVAEFEMFLGSLQKQRLLFEMLLDSDYAFHCVTESGSQALLADVLERNGFHAYELYILDEVAILKELDIMKVKLSHGYGVAAVSKSFAYDIFATVNRCVLIDTDVFAARSLVDLYLQIGRFDSKELVGATWRPFLNFGDRINTGVVLQDFQKMRERGWAEAMGNVFDSLRIGGSQFDNGYMVLRWADQDLMHAALMMLSNETDSNARPQGLHPIDYGWNMEMCRAFYDGCNHSLVGILHFNCGRRIGASITAETWWATDVYKSHRPMLEQCVQGLP</sequence>
<evidence type="ECO:0008006" key="3">
    <source>
        <dbReference type="Google" id="ProtNLM"/>
    </source>
</evidence>
<keyword evidence="2" id="KW-1185">Reference proteome</keyword>
<dbReference type="EMBL" id="CAUYUJ010013825">
    <property type="protein sequence ID" value="CAK0836805.1"/>
    <property type="molecule type" value="Genomic_DNA"/>
</dbReference>